<dbReference type="PANTHER" id="PTHR45168:SF3">
    <property type="entry name" value="DNAJ HEAT SHOCK PROTEIN FAMILY (HSP40) MEMBER B2"/>
    <property type="match status" value="1"/>
</dbReference>
<sequence>MSAKLDYYETLEVHRDASNEEIRKAYRKLALKWHPDKNPNNREGAENKFKETGEAYSVLSDENKRALYDLYGHQGLDPTFNPNPNRDTSDFHPQSSPQHNFDFSNAEEIFQQFFGSRDPFSVFMENDFGFFRNQRNNISNGDLNIERNGWRINPFGDLENYFGLFRSQRNNGYNRWRRDPFENFFERSNFGDFFGESLFETAQYRSGFYSDNGGNPQMNFSFNNEGTRKNIQTRLVNRNGRTVKKTFVTIAHPDGSREVYEEIGGDRIQRSRQRMPH</sequence>
<dbReference type="GO" id="GO:0051082">
    <property type="term" value="F:unfolded protein binding"/>
    <property type="evidence" value="ECO:0007669"/>
    <property type="project" value="InterPro"/>
</dbReference>
<keyword evidence="3" id="KW-1185">Reference proteome</keyword>
<dbReference type="PRINTS" id="PR00625">
    <property type="entry name" value="JDOMAIN"/>
</dbReference>
<dbReference type="CDD" id="cd06257">
    <property type="entry name" value="DnaJ"/>
    <property type="match status" value="1"/>
</dbReference>
<dbReference type="SUPFAM" id="SSF46565">
    <property type="entry name" value="Chaperone J-domain"/>
    <property type="match status" value="1"/>
</dbReference>
<dbReference type="InterPro" id="IPR043183">
    <property type="entry name" value="DNJB2/6-like"/>
</dbReference>
<evidence type="ECO:0000313" key="2">
    <source>
        <dbReference type="EMBL" id="CAG9332123.1"/>
    </source>
</evidence>
<dbReference type="Gene3D" id="1.10.287.110">
    <property type="entry name" value="DnaJ domain"/>
    <property type="match status" value="1"/>
</dbReference>
<dbReference type="PANTHER" id="PTHR45168">
    <property type="entry name" value="DNAJ HOMOLOG SUBFAMILY B MEMBER 2"/>
    <property type="match status" value="1"/>
</dbReference>
<organism evidence="2 3">
    <name type="scientific">Blepharisma stoltei</name>
    <dbReference type="NCBI Taxonomy" id="1481888"/>
    <lineage>
        <taxon>Eukaryota</taxon>
        <taxon>Sar</taxon>
        <taxon>Alveolata</taxon>
        <taxon>Ciliophora</taxon>
        <taxon>Postciliodesmatophora</taxon>
        <taxon>Heterotrichea</taxon>
        <taxon>Heterotrichida</taxon>
        <taxon>Blepharismidae</taxon>
        <taxon>Blepharisma</taxon>
    </lineage>
</organism>
<accession>A0AAU9KFX0</accession>
<dbReference type="Pfam" id="PF00226">
    <property type="entry name" value="DnaJ"/>
    <property type="match status" value="1"/>
</dbReference>
<feature type="domain" description="J" evidence="1">
    <location>
        <begin position="6"/>
        <end position="72"/>
    </location>
</feature>
<dbReference type="SMART" id="SM00271">
    <property type="entry name" value="DnaJ"/>
    <property type="match status" value="1"/>
</dbReference>
<dbReference type="AlphaFoldDB" id="A0AAU9KFX0"/>
<gene>
    <name evidence="2" type="ORF">BSTOLATCC_MIC55577</name>
</gene>
<dbReference type="GO" id="GO:0030544">
    <property type="term" value="F:Hsp70 protein binding"/>
    <property type="evidence" value="ECO:0007669"/>
    <property type="project" value="InterPro"/>
</dbReference>
<evidence type="ECO:0000313" key="3">
    <source>
        <dbReference type="Proteomes" id="UP001162131"/>
    </source>
</evidence>
<dbReference type="InterPro" id="IPR036869">
    <property type="entry name" value="J_dom_sf"/>
</dbReference>
<dbReference type="Proteomes" id="UP001162131">
    <property type="component" value="Unassembled WGS sequence"/>
</dbReference>
<dbReference type="InterPro" id="IPR001623">
    <property type="entry name" value="DnaJ_domain"/>
</dbReference>
<name>A0AAU9KFX0_9CILI</name>
<evidence type="ECO:0000259" key="1">
    <source>
        <dbReference type="PROSITE" id="PS50076"/>
    </source>
</evidence>
<protein>
    <recommendedName>
        <fullName evidence="1">J domain-containing protein</fullName>
    </recommendedName>
</protein>
<reference evidence="2" key="1">
    <citation type="submission" date="2021-09" db="EMBL/GenBank/DDBJ databases">
        <authorList>
            <consortium name="AG Swart"/>
            <person name="Singh M."/>
            <person name="Singh A."/>
            <person name="Seah K."/>
            <person name="Emmerich C."/>
        </authorList>
    </citation>
    <scope>NUCLEOTIDE SEQUENCE</scope>
    <source>
        <strain evidence="2">ATCC30299</strain>
    </source>
</reference>
<comment type="caution">
    <text evidence="2">The sequence shown here is derived from an EMBL/GenBank/DDBJ whole genome shotgun (WGS) entry which is preliminary data.</text>
</comment>
<dbReference type="PROSITE" id="PS50076">
    <property type="entry name" value="DNAJ_2"/>
    <property type="match status" value="1"/>
</dbReference>
<dbReference type="EMBL" id="CAJZBQ010000054">
    <property type="protein sequence ID" value="CAG9332123.1"/>
    <property type="molecule type" value="Genomic_DNA"/>
</dbReference>
<proteinExistence type="predicted"/>